<keyword evidence="2" id="KW-1185">Reference proteome</keyword>
<dbReference type="EMBL" id="JADBEM010000001">
    <property type="protein sequence ID" value="MBE1603804.1"/>
    <property type="molecule type" value="Genomic_DNA"/>
</dbReference>
<proteinExistence type="predicted"/>
<name>A0A927MNJ2_9ACTN</name>
<protein>
    <submittedName>
        <fullName evidence="1">Uncharacterized protein</fullName>
    </submittedName>
</protein>
<accession>A0A927MNJ2</accession>
<evidence type="ECO:0000313" key="2">
    <source>
        <dbReference type="Proteomes" id="UP000638648"/>
    </source>
</evidence>
<organism evidence="1 2">
    <name type="scientific">Actinopolymorpha pittospori</name>
    <dbReference type="NCBI Taxonomy" id="648752"/>
    <lineage>
        <taxon>Bacteria</taxon>
        <taxon>Bacillati</taxon>
        <taxon>Actinomycetota</taxon>
        <taxon>Actinomycetes</taxon>
        <taxon>Propionibacteriales</taxon>
        <taxon>Actinopolymorphaceae</taxon>
        <taxon>Actinopolymorpha</taxon>
    </lineage>
</organism>
<dbReference type="Proteomes" id="UP000638648">
    <property type="component" value="Unassembled WGS sequence"/>
</dbReference>
<gene>
    <name evidence="1" type="ORF">HEB94_000652</name>
</gene>
<dbReference type="RefSeq" id="WP_192748534.1">
    <property type="nucleotide sequence ID" value="NZ_BAABJL010000189.1"/>
</dbReference>
<sequence length="95" mass="11027">MTTIWCSVLAVQYRSTLDDMAIALRGCPDELWEASIYEVKKTDQWAWPPTDRDGQPFDDPAVRERKFQAMSAVWRTASHALWFTDLDLSTTEAEW</sequence>
<reference evidence="1" key="1">
    <citation type="submission" date="2020-10" db="EMBL/GenBank/DDBJ databases">
        <title>Sequencing the genomes of 1000 actinobacteria strains.</title>
        <authorList>
            <person name="Klenk H.-P."/>
        </authorList>
    </citation>
    <scope>NUCLEOTIDE SEQUENCE</scope>
    <source>
        <strain evidence="1">DSM 45354</strain>
    </source>
</reference>
<comment type="caution">
    <text evidence="1">The sequence shown here is derived from an EMBL/GenBank/DDBJ whole genome shotgun (WGS) entry which is preliminary data.</text>
</comment>
<dbReference type="AlphaFoldDB" id="A0A927MNJ2"/>
<evidence type="ECO:0000313" key="1">
    <source>
        <dbReference type="EMBL" id="MBE1603804.1"/>
    </source>
</evidence>